<organism evidence="3 4">
    <name type="scientific">Arabis alpina</name>
    <name type="common">Alpine rock-cress</name>
    <dbReference type="NCBI Taxonomy" id="50452"/>
    <lineage>
        <taxon>Eukaryota</taxon>
        <taxon>Viridiplantae</taxon>
        <taxon>Streptophyta</taxon>
        <taxon>Embryophyta</taxon>
        <taxon>Tracheophyta</taxon>
        <taxon>Spermatophyta</taxon>
        <taxon>Magnoliopsida</taxon>
        <taxon>eudicotyledons</taxon>
        <taxon>Gunneridae</taxon>
        <taxon>Pentapetalae</taxon>
        <taxon>rosids</taxon>
        <taxon>malvids</taxon>
        <taxon>Brassicales</taxon>
        <taxon>Brassicaceae</taxon>
        <taxon>Arabideae</taxon>
        <taxon>Arabis</taxon>
    </lineage>
</organism>
<dbReference type="AlphaFoldDB" id="A0A087G0G0"/>
<dbReference type="Gramene" id="KFK23362">
    <property type="protein sequence ID" value="KFK23362"/>
    <property type="gene ID" value="AALP_AAs55414U000100"/>
</dbReference>
<evidence type="ECO:0000313" key="4">
    <source>
        <dbReference type="Proteomes" id="UP000029120"/>
    </source>
</evidence>
<accession>A0A087G0G0</accession>
<evidence type="ECO:0000313" key="3">
    <source>
        <dbReference type="EMBL" id="KFK23362.1"/>
    </source>
</evidence>
<feature type="compositionally biased region" description="Basic and acidic residues" evidence="2">
    <location>
        <begin position="388"/>
        <end position="397"/>
    </location>
</feature>
<feature type="region of interest" description="Disordered" evidence="2">
    <location>
        <begin position="348"/>
        <end position="403"/>
    </location>
</feature>
<evidence type="ECO:0000256" key="2">
    <source>
        <dbReference type="SAM" id="MobiDB-lite"/>
    </source>
</evidence>
<reference evidence="4" key="1">
    <citation type="journal article" date="2015" name="Nat. Plants">
        <title>Genome expansion of Arabis alpina linked with retrotransposition and reduced symmetric DNA methylation.</title>
        <authorList>
            <person name="Willing E.M."/>
            <person name="Rawat V."/>
            <person name="Mandakova T."/>
            <person name="Maumus F."/>
            <person name="James G.V."/>
            <person name="Nordstroem K.J."/>
            <person name="Becker C."/>
            <person name="Warthmann N."/>
            <person name="Chica C."/>
            <person name="Szarzynska B."/>
            <person name="Zytnicki M."/>
            <person name="Albani M.C."/>
            <person name="Kiefer C."/>
            <person name="Bergonzi S."/>
            <person name="Castaings L."/>
            <person name="Mateos J.L."/>
            <person name="Berns M.C."/>
            <person name="Bujdoso N."/>
            <person name="Piofczyk T."/>
            <person name="de Lorenzo L."/>
            <person name="Barrero-Sicilia C."/>
            <person name="Mateos I."/>
            <person name="Piednoel M."/>
            <person name="Hagmann J."/>
            <person name="Chen-Min-Tao R."/>
            <person name="Iglesias-Fernandez R."/>
            <person name="Schuster S.C."/>
            <person name="Alonso-Blanco C."/>
            <person name="Roudier F."/>
            <person name="Carbonero P."/>
            <person name="Paz-Ares J."/>
            <person name="Davis S.J."/>
            <person name="Pecinka A."/>
            <person name="Quesneville H."/>
            <person name="Colot V."/>
            <person name="Lysak M.A."/>
            <person name="Weigel D."/>
            <person name="Coupland G."/>
            <person name="Schneeberger K."/>
        </authorList>
    </citation>
    <scope>NUCLEOTIDE SEQUENCE [LARGE SCALE GENOMIC DNA]</scope>
    <source>
        <strain evidence="4">cv. Pajares</strain>
    </source>
</reference>
<keyword evidence="4" id="KW-1185">Reference proteome</keyword>
<dbReference type="EMBL" id="KL979733">
    <property type="protein sequence ID" value="KFK23362.1"/>
    <property type="molecule type" value="Genomic_DNA"/>
</dbReference>
<feature type="coiled-coil region" evidence="1">
    <location>
        <begin position="129"/>
        <end position="158"/>
    </location>
</feature>
<evidence type="ECO:0000256" key="1">
    <source>
        <dbReference type="SAM" id="Coils"/>
    </source>
</evidence>
<sequence>MAVVVLDAARGGVVNIDEFEEICSFSPIVEPVKRKTLNDSVITLLWKDNSHIRHSSRKKKISTSLKKKSEPVRTQLRRAPMVKLKLNVVDSDEELELPEAAPVVEREVLRPKKAPVTHGPGKGMMTGGLLANSRRAEAARLEREKLREEEKKKEAEMLAGYNFLSDAWYASDQKNRMLNTQNGELVSESNRSKKARCKAEQEAAKFKDLLDHSQRMNDELIAEQDVLISKVGALTSALAEADKAKKSEAKKRAKDKLRRSLEIMEARSRDQTEVSRLALLAIQVVGAIRRMDKAAKEGVPVDVAKKEKLEARLAAYNAEADRIILPFIPEDSSDDEGVELTPNLALDISSAESSEDEAERTEVDGQMTVAGKTPALNRAEIEEATISDTHDGMDRLEFQGGDD</sequence>
<keyword evidence="1" id="KW-0175">Coiled coil</keyword>
<name>A0A087G0G0_ARAAL</name>
<gene>
    <name evidence="3" type="ORF">AALP_AAs55414U000100</name>
</gene>
<proteinExistence type="predicted"/>
<dbReference type="Proteomes" id="UP000029120">
    <property type="component" value="Unassembled WGS sequence"/>
</dbReference>
<protein>
    <submittedName>
        <fullName evidence="3">Uncharacterized protein</fullName>
    </submittedName>
</protein>